<feature type="domain" description="HTH iclR-type" evidence="4">
    <location>
        <begin position="1"/>
        <end position="58"/>
    </location>
</feature>
<evidence type="ECO:0000313" key="6">
    <source>
        <dbReference type="EMBL" id="KOG91818.1"/>
    </source>
</evidence>
<dbReference type="SUPFAM" id="SSF46785">
    <property type="entry name" value="Winged helix' DNA-binding domain"/>
    <property type="match status" value="1"/>
</dbReference>
<keyword evidence="3" id="KW-0804">Transcription</keyword>
<dbReference type="Gene3D" id="1.10.10.10">
    <property type="entry name" value="Winged helix-like DNA-binding domain superfamily/Winged helix DNA-binding domain"/>
    <property type="match status" value="1"/>
</dbReference>
<organism evidence="6 7">
    <name type="scientific">Streptomyces varsoviensis</name>
    <dbReference type="NCBI Taxonomy" id="67373"/>
    <lineage>
        <taxon>Bacteria</taxon>
        <taxon>Bacillati</taxon>
        <taxon>Actinomycetota</taxon>
        <taxon>Actinomycetes</taxon>
        <taxon>Kitasatosporales</taxon>
        <taxon>Streptomycetaceae</taxon>
        <taxon>Streptomyces</taxon>
    </lineage>
</organism>
<reference evidence="6 7" key="1">
    <citation type="submission" date="2015-07" db="EMBL/GenBank/DDBJ databases">
        <authorList>
            <person name="Ju K.-S."/>
            <person name="Doroghazi J.R."/>
            <person name="Metcalf W.W."/>
        </authorList>
    </citation>
    <scope>NUCLEOTIDE SEQUENCE [LARGE SCALE GENOMIC DNA]</scope>
    <source>
        <strain evidence="6 7">NRRL B-3589</strain>
    </source>
</reference>
<dbReference type="InterPro" id="IPR005471">
    <property type="entry name" value="Tscrpt_reg_IclR_N"/>
</dbReference>
<keyword evidence="2" id="KW-0238">DNA-binding</keyword>
<dbReference type="InterPro" id="IPR029016">
    <property type="entry name" value="GAF-like_dom_sf"/>
</dbReference>
<evidence type="ECO:0000256" key="1">
    <source>
        <dbReference type="ARBA" id="ARBA00023015"/>
    </source>
</evidence>
<dbReference type="InterPro" id="IPR036390">
    <property type="entry name" value="WH_DNA-bd_sf"/>
</dbReference>
<dbReference type="Gene3D" id="3.30.450.40">
    <property type="match status" value="2"/>
</dbReference>
<dbReference type="PROSITE" id="PS51078">
    <property type="entry name" value="ICLR_ED"/>
    <property type="match status" value="1"/>
</dbReference>
<protein>
    <submittedName>
        <fullName evidence="6">IclR family transcriptional regulator</fullName>
    </submittedName>
</protein>
<comment type="caution">
    <text evidence="6">The sequence shown here is derived from an EMBL/GenBank/DDBJ whole genome shotgun (WGS) entry which is preliminary data.</text>
</comment>
<dbReference type="SMART" id="SM00346">
    <property type="entry name" value="HTH_ICLR"/>
    <property type="match status" value="1"/>
</dbReference>
<keyword evidence="7" id="KW-1185">Reference proteome</keyword>
<evidence type="ECO:0000256" key="2">
    <source>
        <dbReference type="ARBA" id="ARBA00023125"/>
    </source>
</evidence>
<dbReference type="PROSITE" id="PS51077">
    <property type="entry name" value="HTH_ICLR"/>
    <property type="match status" value="1"/>
</dbReference>
<dbReference type="EMBL" id="LGUT01000079">
    <property type="protein sequence ID" value="KOG91818.1"/>
    <property type="molecule type" value="Genomic_DNA"/>
</dbReference>
<dbReference type="Pfam" id="PF09339">
    <property type="entry name" value="HTH_IclR"/>
    <property type="match status" value="1"/>
</dbReference>
<dbReference type="InterPro" id="IPR050707">
    <property type="entry name" value="HTH_MetabolicPath_Reg"/>
</dbReference>
<dbReference type="InterPro" id="IPR036388">
    <property type="entry name" value="WH-like_DNA-bd_sf"/>
</dbReference>
<sequence length="223" mass="23151">MLEGAFSLLEAVERAGEAGLTRLAADSGLPKATAHRLLSQLVELGAVERCRDRYRMGSRIFRLGRRWQPHPALLGAARAPVRHFADTTGATVGLCVLREGRTMVVAGVGGQAGEVAPQRPGAMYPWSTAAGKVLVAGARPGLPLGPLPSTWARTAAAIRDKGIAFDHEEIVPGVFCAAVPLFGADEAVVASVCAVTASAGQLTRLAEPLAQAGQSISTGLRGR</sequence>
<name>A0ABR5JEE2_9ACTN</name>
<evidence type="ECO:0000256" key="3">
    <source>
        <dbReference type="ARBA" id="ARBA00023163"/>
    </source>
</evidence>
<proteinExistence type="predicted"/>
<dbReference type="PANTHER" id="PTHR30136:SF24">
    <property type="entry name" value="HTH-TYPE TRANSCRIPTIONAL REPRESSOR ALLR"/>
    <property type="match status" value="1"/>
</dbReference>
<evidence type="ECO:0000259" key="5">
    <source>
        <dbReference type="PROSITE" id="PS51078"/>
    </source>
</evidence>
<gene>
    <name evidence="6" type="ORF">ADK38_01090</name>
</gene>
<dbReference type="Pfam" id="PF01614">
    <property type="entry name" value="IclR_C"/>
    <property type="match status" value="1"/>
</dbReference>
<evidence type="ECO:0000259" key="4">
    <source>
        <dbReference type="PROSITE" id="PS51077"/>
    </source>
</evidence>
<dbReference type="SUPFAM" id="SSF55781">
    <property type="entry name" value="GAF domain-like"/>
    <property type="match status" value="1"/>
</dbReference>
<dbReference type="PANTHER" id="PTHR30136">
    <property type="entry name" value="HELIX-TURN-HELIX TRANSCRIPTIONAL REGULATOR, ICLR FAMILY"/>
    <property type="match status" value="1"/>
</dbReference>
<dbReference type="Proteomes" id="UP000037020">
    <property type="component" value="Unassembled WGS sequence"/>
</dbReference>
<feature type="domain" description="IclR-ED" evidence="5">
    <location>
        <begin position="59"/>
        <end position="222"/>
    </location>
</feature>
<evidence type="ECO:0000313" key="7">
    <source>
        <dbReference type="Proteomes" id="UP000037020"/>
    </source>
</evidence>
<accession>A0ABR5JEE2</accession>
<dbReference type="InterPro" id="IPR014757">
    <property type="entry name" value="Tscrpt_reg_IclR_C"/>
</dbReference>
<keyword evidence="1" id="KW-0805">Transcription regulation</keyword>